<name>A0A1T5CAZ9_9SPHI</name>
<reference evidence="2 3" key="1">
    <citation type="submission" date="2017-02" db="EMBL/GenBank/DDBJ databases">
        <authorList>
            <person name="Peterson S.W."/>
        </authorList>
    </citation>
    <scope>NUCLEOTIDE SEQUENCE [LARGE SCALE GENOMIC DNA]</scope>
    <source>
        <strain evidence="2 3">DSM 22899</strain>
    </source>
</reference>
<gene>
    <name evidence="2" type="ORF">SAMN05660226_02015</name>
</gene>
<accession>A0A1T5CAZ9</accession>
<feature type="chain" id="PRO_5013046718" description="Membrane-bound lysozyme-inhibitor of c-type lysozyme" evidence="1">
    <location>
        <begin position="22"/>
        <end position="116"/>
    </location>
</feature>
<evidence type="ECO:0000313" key="3">
    <source>
        <dbReference type="Proteomes" id="UP000190541"/>
    </source>
</evidence>
<evidence type="ECO:0000256" key="1">
    <source>
        <dbReference type="SAM" id="SignalP"/>
    </source>
</evidence>
<dbReference type="EMBL" id="FUYS01000004">
    <property type="protein sequence ID" value="SKB56533.1"/>
    <property type="molecule type" value="Genomic_DNA"/>
</dbReference>
<proteinExistence type="predicted"/>
<dbReference type="Gene3D" id="2.40.128.200">
    <property type="match status" value="1"/>
</dbReference>
<keyword evidence="1" id="KW-0732">Signal</keyword>
<dbReference type="PROSITE" id="PS51257">
    <property type="entry name" value="PROKAR_LIPOPROTEIN"/>
    <property type="match status" value="1"/>
</dbReference>
<keyword evidence="3" id="KW-1185">Reference proteome</keyword>
<protein>
    <recommendedName>
        <fullName evidence="4">Membrane-bound lysozyme-inhibitor of c-type lysozyme</fullName>
    </recommendedName>
</protein>
<dbReference type="SUPFAM" id="SSF141488">
    <property type="entry name" value="YdhA-like"/>
    <property type="match status" value="1"/>
</dbReference>
<organism evidence="2 3">
    <name type="scientific">Parapedobacter luteus</name>
    <dbReference type="NCBI Taxonomy" id="623280"/>
    <lineage>
        <taxon>Bacteria</taxon>
        <taxon>Pseudomonadati</taxon>
        <taxon>Bacteroidota</taxon>
        <taxon>Sphingobacteriia</taxon>
        <taxon>Sphingobacteriales</taxon>
        <taxon>Sphingobacteriaceae</taxon>
        <taxon>Parapedobacter</taxon>
    </lineage>
</organism>
<dbReference type="AlphaFoldDB" id="A0A1T5CAZ9"/>
<feature type="signal peptide" evidence="1">
    <location>
        <begin position="1"/>
        <end position="21"/>
    </location>
</feature>
<evidence type="ECO:0000313" key="2">
    <source>
        <dbReference type="EMBL" id="SKB56533.1"/>
    </source>
</evidence>
<sequence length="116" mass="12726">MKSLLIIVLLAGALFITSCQSAGYDPEPAGNANAAITSRYDIVTRSATNARGDTLTMTFDKAAGIAMFILKSDTIWLEADATASGVRYSNDRYRYTEHHGVLRLTKDGQPLFEHKR</sequence>
<dbReference type="RefSeq" id="WP_079716706.1">
    <property type="nucleotide sequence ID" value="NZ_FUYS01000004.1"/>
</dbReference>
<dbReference type="OrthoDB" id="1375714at2"/>
<dbReference type="STRING" id="623280.SAMN05660226_02015"/>
<dbReference type="InterPro" id="IPR036328">
    <property type="entry name" value="MliC_sf"/>
</dbReference>
<dbReference type="Proteomes" id="UP000190541">
    <property type="component" value="Unassembled WGS sequence"/>
</dbReference>
<evidence type="ECO:0008006" key="4">
    <source>
        <dbReference type="Google" id="ProtNLM"/>
    </source>
</evidence>